<dbReference type="InterPro" id="IPR025944">
    <property type="entry name" value="Sigma_54_int_dom_CS"/>
</dbReference>
<dbReference type="GO" id="GO:0005524">
    <property type="term" value="F:ATP binding"/>
    <property type="evidence" value="ECO:0007669"/>
    <property type="project" value="UniProtKB-KW"/>
</dbReference>
<dbReference type="SUPFAM" id="SSF46689">
    <property type="entry name" value="Homeodomain-like"/>
    <property type="match status" value="1"/>
</dbReference>
<gene>
    <name evidence="7" type="ORF">N7U66_00715</name>
</gene>
<dbReference type="Gene3D" id="1.10.8.60">
    <property type="match status" value="1"/>
</dbReference>
<dbReference type="InterPro" id="IPR027417">
    <property type="entry name" value="P-loop_NTPase"/>
</dbReference>
<dbReference type="InterPro" id="IPR009057">
    <property type="entry name" value="Homeodomain-like_sf"/>
</dbReference>
<dbReference type="PANTHER" id="PTHR32071:SF117">
    <property type="entry name" value="PTS-DEPENDENT DIHYDROXYACETONE KINASE OPERON REGULATORY PROTEIN-RELATED"/>
    <property type="match status" value="1"/>
</dbReference>
<feature type="domain" description="Sigma-54 factor interaction" evidence="6">
    <location>
        <begin position="1"/>
        <end position="48"/>
    </location>
</feature>
<evidence type="ECO:0000259" key="6">
    <source>
        <dbReference type="PROSITE" id="PS50045"/>
    </source>
</evidence>
<evidence type="ECO:0000313" key="7">
    <source>
        <dbReference type="EMBL" id="WAC02315.1"/>
    </source>
</evidence>
<dbReference type="RefSeq" id="WP_267676910.1">
    <property type="nucleotide sequence ID" value="NZ_CP113088.1"/>
</dbReference>
<evidence type="ECO:0000313" key="8">
    <source>
        <dbReference type="Proteomes" id="UP001164705"/>
    </source>
</evidence>
<evidence type="ECO:0000256" key="4">
    <source>
        <dbReference type="ARBA" id="ARBA00023125"/>
    </source>
</evidence>
<organism evidence="7 8">
    <name type="scientific">Lacinutrix neustonica</name>
    <dbReference type="NCBI Taxonomy" id="2980107"/>
    <lineage>
        <taxon>Bacteria</taxon>
        <taxon>Pseudomonadati</taxon>
        <taxon>Bacteroidota</taxon>
        <taxon>Flavobacteriia</taxon>
        <taxon>Flavobacteriales</taxon>
        <taxon>Flavobacteriaceae</taxon>
        <taxon>Lacinutrix</taxon>
    </lineage>
</organism>
<evidence type="ECO:0000256" key="1">
    <source>
        <dbReference type="ARBA" id="ARBA00022741"/>
    </source>
</evidence>
<proteinExistence type="predicted"/>
<keyword evidence="5" id="KW-0804">Transcription</keyword>
<dbReference type="Pfam" id="PF25601">
    <property type="entry name" value="AAA_lid_14"/>
    <property type="match status" value="1"/>
</dbReference>
<keyword evidence="4" id="KW-0238">DNA-binding</keyword>
<dbReference type="KEGG" id="lnu:N7U66_00715"/>
<keyword evidence="8" id="KW-1185">Reference proteome</keyword>
<dbReference type="AlphaFoldDB" id="A0A9E8SH39"/>
<reference evidence="7" key="1">
    <citation type="submission" date="2022-11" db="EMBL/GenBank/DDBJ databases">
        <title>Lacinutrix neustonica HL-RS19T sp. nov., isolated from the surface microlayer sample of brackish Lake Shihwa.</title>
        <authorList>
            <person name="Choi J.Y."/>
            <person name="Hwang C.Y."/>
        </authorList>
    </citation>
    <scope>NUCLEOTIDE SEQUENCE</scope>
    <source>
        <strain evidence="7">HL-RS19</strain>
    </source>
</reference>
<sequence>MEHFIDKFNKSYGKNIKYIADEAMSKLKAYDWPGNIRELENLIERASILSNSDMLVIPGFESSTHTAKPINNKDLSFEVAQRNHIIQVLEQCDWKISGSKSASTLLKLKPSTLRDKMTKLGIVKP</sequence>
<dbReference type="GO" id="GO:0006355">
    <property type="term" value="P:regulation of DNA-templated transcription"/>
    <property type="evidence" value="ECO:0007669"/>
    <property type="project" value="InterPro"/>
</dbReference>
<dbReference type="EMBL" id="CP113088">
    <property type="protein sequence ID" value="WAC02315.1"/>
    <property type="molecule type" value="Genomic_DNA"/>
</dbReference>
<dbReference type="InterPro" id="IPR002078">
    <property type="entry name" value="Sigma_54_int"/>
</dbReference>
<dbReference type="GO" id="GO:0003677">
    <property type="term" value="F:DNA binding"/>
    <property type="evidence" value="ECO:0007669"/>
    <property type="project" value="UniProtKB-KW"/>
</dbReference>
<dbReference type="PROSITE" id="PS50045">
    <property type="entry name" value="SIGMA54_INTERACT_4"/>
    <property type="match status" value="1"/>
</dbReference>
<name>A0A9E8SH39_9FLAO</name>
<dbReference type="Proteomes" id="UP001164705">
    <property type="component" value="Chromosome"/>
</dbReference>
<keyword evidence="3" id="KW-0805">Transcription regulation</keyword>
<evidence type="ECO:0000256" key="5">
    <source>
        <dbReference type="ARBA" id="ARBA00023163"/>
    </source>
</evidence>
<dbReference type="SUPFAM" id="SSF52540">
    <property type="entry name" value="P-loop containing nucleoside triphosphate hydrolases"/>
    <property type="match status" value="1"/>
</dbReference>
<evidence type="ECO:0000256" key="2">
    <source>
        <dbReference type="ARBA" id="ARBA00022840"/>
    </source>
</evidence>
<dbReference type="PROSITE" id="PS00688">
    <property type="entry name" value="SIGMA54_INTERACT_3"/>
    <property type="match status" value="1"/>
</dbReference>
<accession>A0A9E8SH39</accession>
<dbReference type="Gene3D" id="1.10.10.60">
    <property type="entry name" value="Homeodomain-like"/>
    <property type="match status" value="1"/>
</dbReference>
<protein>
    <recommendedName>
        <fullName evidence="6">Sigma-54 factor interaction domain-containing protein</fullName>
    </recommendedName>
</protein>
<dbReference type="InterPro" id="IPR058031">
    <property type="entry name" value="AAA_lid_NorR"/>
</dbReference>
<keyword evidence="1" id="KW-0547">Nucleotide-binding</keyword>
<evidence type="ECO:0000256" key="3">
    <source>
        <dbReference type="ARBA" id="ARBA00023015"/>
    </source>
</evidence>
<keyword evidence="2" id="KW-0067">ATP-binding</keyword>
<dbReference type="PANTHER" id="PTHR32071">
    <property type="entry name" value="TRANSCRIPTIONAL REGULATORY PROTEIN"/>
    <property type="match status" value="1"/>
</dbReference>